<feature type="compositionally biased region" description="Basic and acidic residues" evidence="9">
    <location>
        <begin position="369"/>
        <end position="381"/>
    </location>
</feature>
<evidence type="ECO:0000256" key="7">
    <source>
        <dbReference type="PROSITE-ProRule" id="PRU00024"/>
    </source>
</evidence>
<feature type="domain" description="B30.2/SPRY" evidence="12">
    <location>
        <begin position="523"/>
        <end position="677"/>
    </location>
</feature>
<dbReference type="GO" id="GO:0045087">
    <property type="term" value="P:innate immune response"/>
    <property type="evidence" value="ECO:0007669"/>
    <property type="project" value="UniProtKB-KW"/>
</dbReference>
<dbReference type="Proteomes" id="UP001181693">
    <property type="component" value="Unassembled WGS sequence"/>
</dbReference>
<dbReference type="CDD" id="cd12891">
    <property type="entry name" value="SPRY_PRY_C-I_2"/>
    <property type="match status" value="2"/>
</dbReference>
<dbReference type="Gene3D" id="3.30.40.10">
    <property type="entry name" value="Zinc/RING finger domain, C3HC4 (zinc finger)"/>
    <property type="match status" value="1"/>
</dbReference>
<dbReference type="SMART" id="SM00449">
    <property type="entry name" value="SPRY"/>
    <property type="match status" value="2"/>
</dbReference>
<evidence type="ECO:0000256" key="3">
    <source>
        <dbReference type="ARBA" id="ARBA00022771"/>
    </source>
</evidence>
<evidence type="ECO:0000256" key="2">
    <source>
        <dbReference type="ARBA" id="ARBA00022723"/>
    </source>
</evidence>
<dbReference type="SMART" id="SM00184">
    <property type="entry name" value="RING"/>
    <property type="match status" value="1"/>
</dbReference>
<feature type="region of interest" description="Disordered" evidence="9">
    <location>
        <begin position="369"/>
        <end position="388"/>
    </location>
</feature>
<accession>A0AAV3B468</accession>
<dbReference type="InterPro" id="IPR001870">
    <property type="entry name" value="B30.2/SPRY"/>
</dbReference>
<dbReference type="PRINTS" id="PR01407">
    <property type="entry name" value="BUTYPHLNCDUF"/>
</dbReference>
<dbReference type="SMART" id="SM00502">
    <property type="entry name" value="BBC"/>
    <property type="match status" value="1"/>
</dbReference>
<feature type="coiled-coil region" evidence="8">
    <location>
        <begin position="184"/>
        <end position="218"/>
    </location>
</feature>
<sequence>MASAYLRAELECSICLNIYTAPVTLKCGHNFCRVCIARVMDTQEGSGGYSCPECRQKFQEWPALHRNITLNNIAKNFLSAEPDQEESGVLCTHCVDSPVPAVISCLFCEVSLCDKHLKVHNKGPEHILCDPTLSLESRKCSIHKKILEYYCTEDETCVCVSCTVIGKHKGHEMESLHEASGKKRNKMRNILQKLLIRREEMEGRVQSLQEHRRKVEEKAAGDTETVTVLFRDLRRHLEDLEKRVLSEISGKAERVSLSMSDMIQELEIKKDELSRKIHHLEDLCNMADPLTVLQESDTGDLCDTEDGDDRERHDKFLHDGGDVAGVSHTLHTLSDIIRGVNVYFYIQGAEDISLDVSTANNKLLISEDRKSASRTDIDQNRPDTPQRFPVWPQVLSSQSFSSGRHYWDVDVGGSDGWIVGMCYTSIERRGWGQSVIGNNKKSWGLVRSGNQYSVKHDNNKILLPADISSNRVRIYLDYEAGQISFYELCDPIRPLHTFTASFTEPLHAGLWGAEDISLDVSRKSASRTDIDQNRPDTPQRFLYYPQVLSSQSFSSGRHYWDVDVGGSDGWIVGMCYPSIERRGWQSVIGNNKKSWGLERSGNEYSVRHHSFRILLPADISKNRVRIDLDYEAGQISFYDLCDPIQPLHTFTASFTEPLHAGLCVWKGCIKICGGDQM</sequence>
<keyword evidence="2" id="KW-0479">Metal-binding</keyword>
<dbReference type="Gene3D" id="3.30.160.60">
    <property type="entry name" value="Classic Zinc Finger"/>
    <property type="match status" value="1"/>
</dbReference>
<evidence type="ECO:0000256" key="5">
    <source>
        <dbReference type="ARBA" id="ARBA00022859"/>
    </source>
</evidence>
<evidence type="ECO:0000256" key="4">
    <source>
        <dbReference type="ARBA" id="ARBA00022833"/>
    </source>
</evidence>
<dbReference type="PANTHER" id="PTHR25465:SF41">
    <property type="entry name" value="E3 UBIQUITIN-PROTEIN LIGASE RNF135"/>
    <property type="match status" value="1"/>
</dbReference>
<protein>
    <submittedName>
        <fullName evidence="13">Uncharacterized protein</fullName>
    </submittedName>
</protein>
<dbReference type="SUPFAM" id="SSF49899">
    <property type="entry name" value="Concanavalin A-like lectins/glucanases"/>
    <property type="match status" value="2"/>
</dbReference>
<dbReference type="Gene3D" id="2.60.120.920">
    <property type="match status" value="2"/>
</dbReference>
<dbReference type="GO" id="GO:0008270">
    <property type="term" value="F:zinc ion binding"/>
    <property type="evidence" value="ECO:0007669"/>
    <property type="project" value="UniProtKB-KW"/>
</dbReference>
<dbReference type="InterPro" id="IPR017907">
    <property type="entry name" value="Znf_RING_CS"/>
</dbReference>
<dbReference type="Pfam" id="PF13765">
    <property type="entry name" value="PRY"/>
    <property type="match status" value="2"/>
</dbReference>
<keyword evidence="4" id="KW-0862">Zinc</keyword>
<comment type="caution">
    <text evidence="13">The sequence shown here is derived from an EMBL/GenBank/DDBJ whole genome shotgun (WGS) entry which is preliminary data.</text>
</comment>
<keyword evidence="14" id="KW-1185">Reference proteome</keyword>
<dbReference type="InterPro" id="IPR003879">
    <property type="entry name" value="Butyrophylin_SPRY"/>
</dbReference>
<dbReference type="InterPro" id="IPR001841">
    <property type="entry name" value="Znf_RING"/>
</dbReference>
<name>A0AAV3B468_PYXAD</name>
<dbReference type="SMART" id="SM00336">
    <property type="entry name" value="BBOX"/>
    <property type="match status" value="1"/>
</dbReference>
<dbReference type="InterPro" id="IPR013083">
    <property type="entry name" value="Znf_RING/FYVE/PHD"/>
</dbReference>
<organism evidence="13 14">
    <name type="scientific">Pyxicephalus adspersus</name>
    <name type="common">African bullfrog</name>
    <dbReference type="NCBI Taxonomy" id="30357"/>
    <lineage>
        <taxon>Eukaryota</taxon>
        <taxon>Metazoa</taxon>
        <taxon>Chordata</taxon>
        <taxon>Craniata</taxon>
        <taxon>Vertebrata</taxon>
        <taxon>Euteleostomi</taxon>
        <taxon>Amphibia</taxon>
        <taxon>Batrachia</taxon>
        <taxon>Anura</taxon>
        <taxon>Neobatrachia</taxon>
        <taxon>Ranoidea</taxon>
        <taxon>Pyxicephalidae</taxon>
        <taxon>Pyxicephalinae</taxon>
        <taxon>Pyxicephalus</taxon>
    </lineage>
</organism>
<keyword evidence="5" id="KW-0391">Immunity</keyword>
<keyword evidence="1" id="KW-0399">Innate immunity</keyword>
<evidence type="ECO:0000313" key="13">
    <source>
        <dbReference type="EMBL" id="DBA29633.1"/>
    </source>
</evidence>
<dbReference type="InterPro" id="IPR051051">
    <property type="entry name" value="E3_ubiq-ligase_TRIM/RNF"/>
</dbReference>
<dbReference type="Pfam" id="PF00622">
    <property type="entry name" value="SPRY"/>
    <property type="match status" value="2"/>
</dbReference>
<dbReference type="SUPFAM" id="SSF57850">
    <property type="entry name" value="RING/U-box"/>
    <property type="match status" value="1"/>
</dbReference>
<gene>
    <name evidence="13" type="ORF">GDO54_005702</name>
</gene>
<keyword evidence="3 7" id="KW-0863">Zinc-finger</keyword>
<dbReference type="InterPro" id="IPR006574">
    <property type="entry name" value="PRY"/>
</dbReference>
<dbReference type="InterPro" id="IPR043136">
    <property type="entry name" value="B30.2/SPRY_sf"/>
</dbReference>
<dbReference type="PROSITE" id="PS00518">
    <property type="entry name" value="ZF_RING_1"/>
    <property type="match status" value="1"/>
</dbReference>
<evidence type="ECO:0000259" key="12">
    <source>
        <dbReference type="PROSITE" id="PS50188"/>
    </source>
</evidence>
<dbReference type="Pfam" id="PF00643">
    <property type="entry name" value="zf-B_box"/>
    <property type="match status" value="1"/>
</dbReference>
<dbReference type="InterPro" id="IPR003649">
    <property type="entry name" value="Bbox_C"/>
</dbReference>
<dbReference type="PROSITE" id="PS50089">
    <property type="entry name" value="ZF_RING_2"/>
    <property type="match status" value="1"/>
</dbReference>
<evidence type="ECO:0000256" key="6">
    <source>
        <dbReference type="ARBA" id="ARBA00023054"/>
    </source>
</evidence>
<evidence type="ECO:0000259" key="11">
    <source>
        <dbReference type="PROSITE" id="PS50119"/>
    </source>
</evidence>
<dbReference type="Gene3D" id="4.10.830.40">
    <property type="match status" value="1"/>
</dbReference>
<dbReference type="InterPro" id="IPR003877">
    <property type="entry name" value="SPRY_dom"/>
</dbReference>
<proteinExistence type="predicted"/>
<feature type="domain" description="B30.2/SPRY" evidence="12">
    <location>
        <begin position="332"/>
        <end position="527"/>
    </location>
</feature>
<dbReference type="AlphaFoldDB" id="A0AAV3B468"/>
<feature type="domain" description="B box-type" evidence="11">
    <location>
        <begin position="135"/>
        <end position="176"/>
    </location>
</feature>
<dbReference type="PANTHER" id="PTHR25465">
    <property type="entry name" value="B-BOX DOMAIN CONTAINING"/>
    <property type="match status" value="1"/>
</dbReference>
<dbReference type="InterPro" id="IPR013320">
    <property type="entry name" value="ConA-like_dom_sf"/>
</dbReference>
<dbReference type="PROSITE" id="PS50119">
    <property type="entry name" value="ZF_BBOX"/>
    <property type="match status" value="1"/>
</dbReference>
<dbReference type="PROSITE" id="PS50188">
    <property type="entry name" value="B302_SPRY"/>
    <property type="match status" value="2"/>
</dbReference>
<dbReference type="InterPro" id="IPR000315">
    <property type="entry name" value="Znf_B-box"/>
</dbReference>
<evidence type="ECO:0000256" key="8">
    <source>
        <dbReference type="SAM" id="Coils"/>
    </source>
</evidence>
<dbReference type="Pfam" id="PF15227">
    <property type="entry name" value="zf-C3HC4_4"/>
    <property type="match status" value="1"/>
</dbReference>
<dbReference type="GO" id="GO:0005737">
    <property type="term" value="C:cytoplasm"/>
    <property type="evidence" value="ECO:0007669"/>
    <property type="project" value="UniProtKB-ARBA"/>
</dbReference>
<dbReference type="EMBL" id="DYDO01000002">
    <property type="protein sequence ID" value="DBA29633.1"/>
    <property type="molecule type" value="Genomic_DNA"/>
</dbReference>
<evidence type="ECO:0000259" key="10">
    <source>
        <dbReference type="PROSITE" id="PS50089"/>
    </source>
</evidence>
<dbReference type="CDD" id="cd19769">
    <property type="entry name" value="Bbox2_TRIM16-like"/>
    <property type="match status" value="1"/>
</dbReference>
<evidence type="ECO:0000256" key="9">
    <source>
        <dbReference type="SAM" id="MobiDB-lite"/>
    </source>
</evidence>
<feature type="domain" description="RING-type" evidence="10">
    <location>
        <begin position="12"/>
        <end position="55"/>
    </location>
</feature>
<dbReference type="SMART" id="SM00589">
    <property type="entry name" value="PRY"/>
    <property type="match status" value="2"/>
</dbReference>
<dbReference type="SUPFAM" id="SSF57845">
    <property type="entry name" value="B-box zinc-binding domain"/>
    <property type="match status" value="1"/>
</dbReference>
<reference evidence="13" key="1">
    <citation type="thesis" date="2020" institute="ProQuest LLC" country="789 East Eisenhower Parkway, Ann Arbor, MI, USA">
        <title>Comparative Genomics and Chromosome Evolution.</title>
        <authorList>
            <person name="Mudd A.B."/>
        </authorList>
    </citation>
    <scope>NUCLEOTIDE SEQUENCE</scope>
    <source>
        <strain evidence="13">1538</strain>
        <tissue evidence="13">Blood</tissue>
    </source>
</reference>
<evidence type="ECO:0000313" key="14">
    <source>
        <dbReference type="Proteomes" id="UP001181693"/>
    </source>
</evidence>
<evidence type="ECO:0000256" key="1">
    <source>
        <dbReference type="ARBA" id="ARBA00022588"/>
    </source>
</evidence>
<keyword evidence="6 8" id="KW-0175">Coiled coil</keyword>